<gene>
    <name evidence="1" type="ORF">PAC_00667</name>
</gene>
<evidence type="ECO:0000313" key="1">
    <source>
        <dbReference type="EMBL" id="CZR50793.1"/>
    </source>
</evidence>
<evidence type="ECO:0000313" key="2">
    <source>
        <dbReference type="Proteomes" id="UP000184330"/>
    </source>
</evidence>
<dbReference type="AlphaFoldDB" id="A0A1L7WDC1"/>
<organism evidence="1 2">
    <name type="scientific">Phialocephala subalpina</name>
    <dbReference type="NCBI Taxonomy" id="576137"/>
    <lineage>
        <taxon>Eukaryota</taxon>
        <taxon>Fungi</taxon>
        <taxon>Dikarya</taxon>
        <taxon>Ascomycota</taxon>
        <taxon>Pezizomycotina</taxon>
        <taxon>Leotiomycetes</taxon>
        <taxon>Helotiales</taxon>
        <taxon>Mollisiaceae</taxon>
        <taxon>Phialocephala</taxon>
        <taxon>Phialocephala fortinii species complex</taxon>
    </lineage>
</organism>
<protein>
    <submittedName>
        <fullName evidence="1">Uncharacterized protein</fullName>
    </submittedName>
</protein>
<accession>A0A1L7WDC1</accession>
<proteinExistence type="predicted"/>
<dbReference type="EMBL" id="FJOG01000001">
    <property type="protein sequence ID" value="CZR50793.1"/>
    <property type="molecule type" value="Genomic_DNA"/>
</dbReference>
<dbReference type="Proteomes" id="UP000184330">
    <property type="component" value="Unassembled WGS sequence"/>
</dbReference>
<name>A0A1L7WDC1_9HELO</name>
<reference evidence="1 2" key="1">
    <citation type="submission" date="2016-03" db="EMBL/GenBank/DDBJ databases">
        <authorList>
            <person name="Ploux O."/>
        </authorList>
    </citation>
    <scope>NUCLEOTIDE SEQUENCE [LARGE SCALE GENOMIC DNA]</scope>
    <source>
        <strain evidence="1 2">UAMH 11012</strain>
    </source>
</reference>
<sequence>MLGCKIAKVDALVVAGAQRLTTKNGLGWTGAMMSTTIEGVARVFEGGKANISKANHIAEMFAEKGDAVTKHMEKVD</sequence>
<keyword evidence="2" id="KW-1185">Reference proteome</keyword>